<dbReference type="GO" id="GO:0009253">
    <property type="term" value="P:peptidoglycan catabolic process"/>
    <property type="evidence" value="ECO:0007669"/>
    <property type="project" value="InterPro"/>
</dbReference>
<evidence type="ECO:0008006" key="3">
    <source>
        <dbReference type="Google" id="ProtNLM"/>
    </source>
</evidence>
<evidence type="ECO:0000313" key="2">
    <source>
        <dbReference type="Proteomes" id="UP000014020"/>
    </source>
</evidence>
<protein>
    <recommendedName>
        <fullName evidence="3">N-acetylmuramoyl-L-alanine amidase</fullName>
    </recommendedName>
</protein>
<dbReference type="SUPFAM" id="SSF55846">
    <property type="entry name" value="N-acetylmuramoyl-L-alanine amidase-like"/>
    <property type="match status" value="1"/>
</dbReference>
<accession>R8NJC3</accession>
<dbReference type="Gene3D" id="3.40.80.10">
    <property type="entry name" value="Peptidoglycan recognition protein-like"/>
    <property type="match status" value="1"/>
</dbReference>
<proteinExistence type="predicted"/>
<dbReference type="HOGENOM" id="CLU_2010604_0_0_9"/>
<gene>
    <name evidence="1" type="ORF">IK1_04107</name>
</gene>
<dbReference type="Proteomes" id="UP000014020">
    <property type="component" value="Unassembled WGS sequence"/>
</dbReference>
<sequence>MHVELCETIDDDKFNRSYDKYVKLLAMILRNQGIEKGLWTHDDVRRHLGATTHEDSLAYLKSHSVSESQFCSGVKHAYNHSNDDINPTESLELNVPSINRVVYIEGFNINLRKEPGTSYSVIR</sequence>
<dbReference type="AlphaFoldDB" id="R8NJC3"/>
<dbReference type="GO" id="GO:0008745">
    <property type="term" value="F:N-acetylmuramoyl-L-alanine amidase activity"/>
    <property type="evidence" value="ECO:0007669"/>
    <property type="project" value="InterPro"/>
</dbReference>
<reference evidence="2" key="1">
    <citation type="submission" date="2012-12" db="EMBL/GenBank/DDBJ databases">
        <title>The genome sequence of Bacillus cereus VD146.</title>
        <authorList>
            <consortium name="The Broad Institute Genome Sequencing Platform"/>
            <consortium name="The Broad Institute Genome Sequencing Center for Infectious Disease"/>
            <person name="Feldgarden M."/>
            <person name="Van der Auwera G.A."/>
            <person name="Mahillon J."/>
            <person name="Duprez V."/>
            <person name="Timmery S."/>
            <person name="Mattelet C."/>
            <person name="Dierick K."/>
            <person name="Sun M."/>
            <person name="Yu Z."/>
            <person name="Zhu L."/>
            <person name="Hu X."/>
            <person name="Shank E.B."/>
            <person name="Swiecicka I."/>
            <person name="Hansen B.M."/>
            <person name="Andrup L."/>
            <person name="Walker B."/>
            <person name="Young S.K."/>
            <person name="Zeng Q."/>
            <person name="Gargeya S."/>
            <person name="Fitzgerald M."/>
            <person name="Haas B."/>
            <person name="Abouelleil A."/>
            <person name="Alvarado L."/>
            <person name="Arachchi H.M."/>
            <person name="Berlin A.M."/>
            <person name="Chapman S.B."/>
            <person name="Dewar J."/>
            <person name="Goldberg J."/>
            <person name="Griggs A."/>
            <person name="Gujja S."/>
            <person name="Hansen M."/>
            <person name="Howarth C."/>
            <person name="Imamovic A."/>
            <person name="Larimer J."/>
            <person name="McCowan C."/>
            <person name="Murphy C."/>
            <person name="Neiman D."/>
            <person name="Pearson M."/>
            <person name="Priest M."/>
            <person name="Roberts A."/>
            <person name="Saif S."/>
            <person name="Shea T."/>
            <person name="Sisk P."/>
            <person name="Sykes S."/>
            <person name="Wortman J."/>
            <person name="Nusbaum C."/>
            <person name="Birren B."/>
        </authorList>
    </citation>
    <scope>NUCLEOTIDE SEQUENCE [LARGE SCALE GENOMIC DNA]</scope>
    <source>
        <strain evidence="2">VD146</strain>
    </source>
</reference>
<dbReference type="PATRIC" id="fig|1053236.3.peg.756"/>
<organism evidence="1 2">
    <name type="scientific">Bacillus cereus (strain VD146)</name>
    <dbReference type="NCBI Taxonomy" id="1053236"/>
    <lineage>
        <taxon>Bacteria</taxon>
        <taxon>Bacillati</taxon>
        <taxon>Bacillota</taxon>
        <taxon>Bacilli</taxon>
        <taxon>Bacillales</taxon>
        <taxon>Bacillaceae</taxon>
        <taxon>Bacillus</taxon>
        <taxon>Bacillus cereus group</taxon>
    </lineage>
</organism>
<dbReference type="EMBL" id="AHFE01000018">
    <property type="protein sequence ID" value="EOP46372.1"/>
    <property type="molecule type" value="Genomic_DNA"/>
</dbReference>
<dbReference type="InterPro" id="IPR036505">
    <property type="entry name" value="Amidase/PGRP_sf"/>
</dbReference>
<evidence type="ECO:0000313" key="1">
    <source>
        <dbReference type="EMBL" id="EOP46372.1"/>
    </source>
</evidence>
<name>R8NJC3_BACCX</name>
<comment type="caution">
    <text evidence="1">The sequence shown here is derived from an EMBL/GenBank/DDBJ whole genome shotgun (WGS) entry which is preliminary data.</text>
</comment>